<evidence type="ECO:0000256" key="5">
    <source>
        <dbReference type="PIRSR" id="PIRSR000350-3"/>
    </source>
</evidence>
<dbReference type="PANTHER" id="PTHR43014">
    <property type="entry name" value="MERCURIC REDUCTASE"/>
    <property type="match status" value="1"/>
</dbReference>
<evidence type="ECO:0000313" key="9">
    <source>
        <dbReference type="EMBL" id="MBB5060333.1"/>
    </source>
</evidence>
<dbReference type="SUPFAM" id="SSF55424">
    <property type="entry name" value="FAD/NAD-linked reductases, dimerisation (C-terminal) domain"/>
    <property type="match status" value="1"/>
</dbReference>
<feature type="disulfide bond" description="Redox-active" evidence="6">
    <location>
        <begin position="59"/>
        <end position="64"/>
    </location>
</feature>
<dbReference type="AlphaFoldDB" id="A0A7W8E5N9"/>
<dbReference type="EMBL" id="JACHIP010000012">
    <property type="protein sequence ID" value="MBB5060333.1"/>
    <property type="molecule type" value="Genomic_DNA"/>
</dbReference>
<dbReference type="Pfam" id="PF07992">
    <property type="entry name" value="Pyr_redox_2"/>
    <property type="match status" value="1"/>
</dbReference>
<evidence type="ECO:0000256" key="3">
    <source>
        <dbReference type="ARBA" id="ARBA00022827"/>
    </source>
</evidence>
<feature type="binding site" evidence="5">
    <location>
        <position position="131"/>
    </location>
    <ligand>
        <name>FAD</name>
        <dbReference type="ChEBI" id="CHEBI:57692"/>
    </ligand>
</feature>
<feature type="domain" description="FAD/NAD(P)-binding" evidence="8">
    <location>
        <begin position="22"/>
        <end position="342"/>
    </location>
</feature>
<dbReference type="SUPFAM" id="SSF51905">
    <property type="entry name" value="FAD/NAD(P)-binding domain"/>
    <property type="match status" value="1"/>
</dbReference>
<feature type="binding site" evidence="5">
    <location>
        <begin position="197"/>
        <end position="204"/>
    </location>
    <ligand>
        <name>NAD(+)</name>
        <dbReference type="ChEBI" id="CHEBI:57540"/>
    </ligand>
</feature>
<dbReference type="PANTHER" id="PTHR43014:SF2">
    <property type="entry name" value="MERCURIC REDUCTASE"/>
    <property type="match status" value="1"/>
</dbReference>
<dbReference type="PIRSF" id="PIRSF000350">
    <property type="entry name" value="Mercury_reductase_MerA"/>
    <property type="match status" value="1"/>
</dbReference>
<evidence type="ECO:0000256" key="6">
    <source>
        <dbReference type="PIRSR" id="PIRSR000350-4"/>
    </source>
</evidence>
<evidence type="ECO:0000259" key="7">
    <source>
        <dbReference type="Pfam" id="PF02852"/>
    </source>
</evidence>
<dbReference type="PRINTS" id="PR00368">
    <property type="entry name" value="FADPNR"/>
</dbReference>
<dbReference type="InterPro" id="IPR004099">
    <property type="entry name" value="Pyr_nucl-diS_OxRdtase_dimer"/>
</dbReference>
<name>A0A7W8E5N9_9BACT</name>
<comment type="caution">
    <text evidence="9">The sequence shown here is derived from an EMBL/GenBank/DDBJ whole genome shotgun (WGS) entry which is preliminary data.</text>
</comment>
<keyword evidence="9" id="KW-0670">Pyruvate</keyword>
<evidence type="ECO:0000313" key="10">
    <source>
        <dbReference type="Proteomes" id="UP000540989"/>
    </source>
</evidence>
<gene>
    <name evidence="9" type="ORF">HDF16_005069</name>
</gene>
<accession>A0A7W8E5N9</accession>
<keyword evidence="5" id="KW-0547">Nucleotide-binding</keyword>
<dbReference type="InterPro" id="IPR016156">
    <property type="entry name" value="FAD/NAD-linked_Rdtase_dimer_sf"/>
</dbReference>
<keyword evidence="2" id="KW-0285">Flavoprotein</keyword>
<feature type="binding site" evidence="5">
    <location>
        <position position="288"/>
    </location>
    <ligand>
        <name>NAD(+)</name>
        <dbReference type="ChEBI" id="CHEBI:57540"/>
    </ligand>
</feature>
<reference evidence="9 10" key="1">
    <citation type="submission" date="2020-08" db="EMBL/GenBank/DDBJ databases">
        <title>Genomic Encyclopedia of Type Strains, Phase IV (KMG-V): Genome sequencing to study the core and pangenomes of soil and plant-associated prokaryotes.</title>
        <authorList>
            <person name="Whitman W."/>
        </authorList>
    </citation>
    <scope>NUCLEOTIDE SEQUENCE [LARGE SCALE GENOMIC DNA]</scope>
    <source>
        <strain evidence="9 10">M8UP14</strain>
    </source>
</reference>
<dbReference type="InterPro" id="IPR023753">
    <property type="entry name" value="FAD/NAD-binding_dom"/>
</dbReference>
<dbReference type="Pfam" id="PF02852">
    <property type="entry name" value="Pyr_redox_dim"/>
    <property type="match status" value="1"/>
</dbReference>
<keyword evidence="10" id="KW-1185">Reference proteome</keyword>
<proteinExistence type="inferred from homology"/>
<protein>
    <submittedName>
        <fullName evidence="9">Pyruvate/2-oxoglutarate dehydrogenase complex dihydrolipoamide dehydrogenase (E3) component</fullName>
    </submittedName>
</protein>
<feature type="domain" description="Pyridine nucleotide-disulphide oxidoreductase dimerisation" evidence="7">
    <location>
        <begin position="363"/>
        <end position="467"/>
    </location>
</feature>
<organism evidence="9 10">
    <name type="scientific">Granulicella aggregans</name>
    <dbReference type="NCBI Taxonomy" id="474949"/>
    <lineage>
        <taxon>Bacteria</taxon>
        <taxon>Pseudomonadati</taxon>
        <taxon>Acidobacteriota</taxon>
        <taxon>Terriglobia</taxon>
        <taxon>Terriglobales</taxon>
        <taxon>Acidobacteriaceae</taxon>
        <taxon>Granulicella</taxon>
    </lineage>
</organism>
<dbReference type="Gene3D" id="3.50.50.60">
    <property type="entry name" value="FAD/NAD(P)-binding domain"/>
    <property type="match status" value="2"/>
</dbReference>
<dbReference type="Gene3D" id="3.30.390.30">
    <property type="match status" value="1"/>
</dbReference>
<evidence type="ECO:0000256" key="4">
    <source>
        <dbReference type="PIRSR" id="PIRSR000350-2"/>
    </source>
</evidence>
<evidence type="ECO:0000256" key="2">
    <source>
        <dbReference type="ARBA" id="ARBA00022630"/>
    </source>
</evidence>
<keyword evidence="3 5" id="KW-0274">FAD</keyword>
<dbReference type="GO" id="GO:0003955">
    <property type="term" value="F:NAD(P)H dehydrogenase (quinone) activity"/>
    <property type="evidence" value="ECO:0007669"/>
    <property type="project" value="TreeGrafter"/>
</dbReference>
<dbReference type="RefSeq" id="WP_184222551.1">
    <property type="nucleotide sequence ID" value="NZ_JACHIP010000012.1"/>
</dbReference>
<evidence type="ECO:0000259" key="8">
    <source>
        <dbReference type="Pfam" id="PF07992"/>
    </source>
</evidence>
<dbReference type="PRINTS" id="PR00411">
    <property type="entry name" value="PNDRDTASEI"/>
</dbReference>
<dbReference type="GO" id="GO:0050660">
    <property type="term" value="F:flavin adenine dinucleotide binding"/>
    <property type="evidence" value="ECO:0007669"/>
    <property type="project" value="TreeGrafter"/>
</dbReference>
<comment type="cofactor">
    <cofactor evidence="5">
        <name>FAD</name>
        <dbReference type="ChEBI" id="CHEBI:57692"/>
    </cofactor>
    <text evidence="5">Binds 1 FAD per subunit.</text>
</comment>
<dbReference type="InterPro" id="IPR036188">
    <property type="entry name" value="FAD/NAD-bd_sf"/>
</dbReference>
<sequence length="494" mass="53153">MGTSTNRTRAGNASLEQAVEDYDLVILGGGTGSTVAAWTFASQGQRVAVIDRKYIGGSCPNIACLPSKNVLHGARVASYIRRSEEFGLFTDGLRVEMPAVRARKRAMVMGLNEMYLDQYKRTGAEFICGSGRFVGPKTLEVTLSDGSTRLLRGSNVIVSTGTRAALSAIPGLTEARPLTHVEALELDHVPAHLIVLGAGYVGLELAQAMRRFGSRVTVIDHNDRLLHREDDDVTGALADLFGDEGIETALNASVKKVSGRSGESVMLDFEQDGRTTTIEGTHLLVATGRQPNTEDIGLELAGVQLTSDGYLKVNERLQTTATGVWAIGEVAGTPQFTHVSVDDFRVVRDNLMGIHRTTTGRQIPYTLFTDPELARIGLTEKEAQAQGIAYRLFKLPMEGVLRARTLSETRGFLKALVAIDSDFILGFTAFAVEAGEIMASVQTAMIATLPYTTLRDAIWAHPTLVEGLIPLFSSTPSSSTDIPAQVLEAVSVNS</sequence>
<comment type="similarity">
    <text evidence="1">Belongs to the class-I pyridine nucleotide-disulfide oxidoreductase family.</text>
</comment>
<keyword evidence="5" id="KW-0520">NAD</keyword>
<evidence type="ECO:0000256" key="1">
    <source>
        <dbReference type="ARBA" id="ARBA00007532"/>
    </source>
</evidence>
<feature type="binding site" evidence="5">
    <location>
        <position position="68"/>
    </location>
    <ligand>
        <name>FAD</name>
        <dbReference type="ChEBI" id="CHEBI:57692"/>
    </ligand>
</feature>
<feature type="active site" description="Proton acceptor" evidence="4">
    <location>
        <position position="461"/>
    </location>
</feature>
<dbReference type="Proteomes" id="UP000540989">
    <property type="component" value="Unassembled WGS sequence"/>
</dbReference>
<dbReference type="InterPro" id="IPR001100">
    <property type="entry name" value="Pyr_nuc-diS_OxRdtase"/>
</dbReference>